<keyword evidence="2" id="KW-0732">Signal</keyword>
<reference evidence="3" key="1">
    <citation type="submission" date="2020-04" db="EMBL/GenBank/DDBJ databases">
        <title>Genome Assembly and Annotation of Botryosphaeria dothidea sdau 11-99, a Latent Pathogen of Apple Fruit Ring Rot in China.</title>
        <authorList>
            <person name="Yu C."/>
            <person name="Diao Y."/>
            <person name="Lu Q."/>
            <person name="Zhao J."/>
            <person name="Cui S."/>
            <person name="Peng C."/>
            <person name="He B."/>
            <person name="Liu H."/>
        </authorList>
    </citation>
    <scope>NUCLEOTIDE SEQUENCE [LARGE SCALE GENOMIC DNA]</scope>
    <source>
        <strain evidence="3">Sdau11-99</strain>
    </source>
</reference>
<feature type="signal peptide" evidence="2">
    <location>
        <begin position="1"/>
        <end position="27"/>
    </location>
</feature>
<sequence>MTPIGSNHILRLLFSLVLVHIFHSCDAKPFAADSTSVSNGTTLPESYLASLTQCNNKQLLYWGSRSVWSNDHGTIITTNITSTDTFTAASIITLALSVPTITLCDGVARAGQSTTTSQTIETSVFSYSTPVSTANPEFAGPSPACSINTDDCVALSSYATAHSTEFPTDSNRRADIPCTTSPCFNCMIFARSVKLYHWPITPTIPCRNTTTGLEGSYDLAASMPTSTLSSPIAPLPTGSTTPSPAQAQALPYRLPPPHVTVVSAGLTFTSPSLYLSFHDISALDYAQSSAYTCGAARSPTAPFISLDPAALSSIRYGPSPLAPFPLDPADFAHTTTLGARVALVPRDAYRAQHRCWGPRPSLEPVGPECEVVRDDYVAEVAWAGAVEAQVRGLDEAWSRCGVFDNNGLLVVDAEEIGEGEGLGEGSRVELMPWDEEDGRDEKDGEA</sequence>
<feature type="chain" id="PRO_5034689655" evidence="2">
    <location>
        <begin position="28"/>
        <end position="446"/>
    </location>
</feature>
<dbReference type="OrthoDB" id="3944128at2759"/>
<gene>
    <name evidence="3" type="ORF">GTA08_BOTSDO11932</name>
</gene>
<dbReference type="Proteomes" id="UP000572817">
    <property type="component" value="Unassembled WGS sequence"/>
</dbReference>
<evidence type="ECO:0000256" key="1">
    <source>
        <dbReference type="SAM" id="MobiDB-lite"/>
    </source>
</evidence>
<evidence type="ECO:0000256" key="2">
    <source>
        <dbReference type="SAM" id="SignalP"/>
    </source>
</evidence>
<evidence type="ECO:0000313" key="3">
    <source>
        <dbReference type="EMBL" id="KAF4312597.1"/>
    </source>
</evidence>
<keyword evidence="4" id="KW-1185">Reference proteome</keyword>
<name>A0A8H4NEY7_9PEZI</name>
<feature type="region of interest" description="Disordered" evidence="1">
    <location>
        <begin position="420"/>
        <end position="446"/>
    </location>
</feature>
<comment type="caution">
    <text evidence="3">The sequence shown here is derived from an EMBL/GenBank/DDBJ whole genome shotgun (WGS) entry which is preliminary data.</text>
</comment>
<organism evidence="3 4">
    <name type="scientific">Botryosphaeria dothidea</name>
    <dbReference type="NCBI Taxonomy" id="55169"/>
    <lineage>
        <taxon>Eukaryota</taxon>
        <taxon>Fungi</taxon>
        <taxon>Dikarya</taxon>
        <taxon>Ascomycota</taxon>
        <taxon>Pezizomycotina</taxon>
        <taxon>Dothideomycetes</taxon>
        <taxon>Dothideomycetes incertae sedis</taxon>
        <taxon>Botryosphaeriales</taxon>
        <taxon>Botryosphaeriaceae</taxon>
        <taxon>Botryosphaeria</taxon>
    </lineage>
</organism>
<proteinExistence type="predicted"/>
<accession>A0A8H4NEY7</accession>
<dbReference type="AlphaFoldDB" id="A0A8H4NEY7"/>
<dbReference type="EMBL" id="WWBZ02000002">
    <property type="protein sequence ID" value="KAF4312597.1"/>
    <property type="molecule type" value="Genomic_DNA"/>
</dbReference>
<protein>
    <submittedName>
        <fullName evidence="3">Uncharacterized protein</fullName>
    </submittedName>
</protein>
<evidence type="ECO:0000313" key="4">
    <source>
        <dbReference type="Proteomes" id="UP000572817"/>
    </source>
</evidence>